<dbReference type="eggNOG" id="COG1683">
    <property type="taxonomic scope" value="Bacteria"/>
</dbReference>
<organism evidence="2 3">
    <name type="scientific">Cellvibrio japonicus (strain Ueda107)</name>
    <name type="common">Pseudomonas fluorescens subsp. cellulosa</name>
    <dbReference type="NCBI Taxonomy" id="498211"/>
    <lineage>
        <taxon>Bacteria</taxon>
        <taxon>Pseudomonadati</taxon>
        <taxon>Pseudomonadota</taxon>
        <taxon>Gammaproteobacteria</taxon>
        <taxon>Cellvibrionales</taxon>
        <taxon>Cellvibrionaceae</taxon>
        <taxon>Cellvibrio</taxon>
    </lineage>
</organism>
<dbReference type="KEGG" id="cja:CJA_1943"/>
<dbReference type="PANTHER" id="PTHR30087:SF0">
    <property type="entry name" value="INNER MEMBRANE PROTEIN"/>
    <property type="match status" value="1"/>
</dbReference>
<dbReference type="OrthoDB" id="495783at2"/>
<dbReference type="InterPro" id="IPR017087">
    <property type="entry name" value="UCP037004"/>
</dbReference>
<accession>B3PGT9</accession>
<dbReference type="AlphaFoldDB" id="B3PGT9"/>
<dbReference type="RefSeq" id="WP_012487557.1">
    <property type="nucleotide sequence ID" value="NC_010995.1"/>
</dbReference>
<dbReference type="EMBL" id="CP000934">
    <property type="protein sequence ID" value="ACE83786.1"/>
    <property type="molecule type" value="Genomic_DNA"/>
</dbReference>
<dbReference type="Pfam" id="PF04463">
    <property type="entry name" value="2-thiour_desulf"/>
    <property type="match status" value="1"/>
</dbReference>
<evidence type="ECO:0000313" key="3">
    <source>
        <dbReference type="Proteomes" id="UP000001036"/>
    </source>
</evidence>
<reference evidence="2 3" key="1">
    <citation type="journal article" date="2008" name="J. Bacteriol.">
        <title>Insights into plant cell wall degradation from the genome sequence of the soil bacterium Cellvibrio japonicus.</title>
        <authorList>
            <person name="Deboy R.T."/>
            <person name="Mongodin E.F."/>
            <person name="Fouts D.E."/>
            <person name="Tailford L.E."/>
            <person name="Khouri H."/>
            <person name="Emerson J.B."/>
            <person name="Mohamoud Y."/>
            <person name="Watkins K."/>
            <person name="Henrissat B."/>
            <person name="Gilbert H.J."/>
            <person name="Nelson K.E."/>
        </authorList>
    </citation>
    <scope>NUCLEOTIDE SEQUENCE [LARGE SCALE GENOMIC DNA]</scope>
    <source>
        <strain evidence="2 3">Ueda107</strain>
    </source>
</reference>
<dbReference type="STRING" id="498211.CJA_1943"/>
<protein>
    <submittedName>
        <fullName evidence="2">Uncharacterized conserved protein</fullName>
    </submittedName>
</protein>
<dbReference type="eggNOG" id="COG3272">
    <property type="taxonomic scope" value="Bacteria"/>
</dbReference>
<dbReference type="InterPro" id="IPR013560">
    <property type="entry name" value="DUF1722"/>
</dbReference>
<evidence type="ECO:0000313" key="2">
    <source>
        <dbReference type="EMBL" id="ACE83786.1"/>
    </source>
</evidence>
<dbReference type="InterPro" id="IPR007553">
    <property type="entry name" value="2-thiour_desulf"/>
</dbReference>
<keyword evidence="3" id="KW-1185">Reference proteome</keyword>
<evidence type="ECO:0000259" key="1">
    <source>
        <dbReference type="Pfam" id="PF08349"/>
    </source>
</evidence>
<name>B3PGT9_CELJU</name>
<proteinExistence type="predicted"/>
<sequence length="328" mass="36599">MEPATKTSPSAKIPLGVSQCLLGDQVRYDGSHKRNRFLVETLGAYVEFRPFCPEVAIGLGVPRKPIRLMAIGGETRVRGVVNPELDVTEPLIEYAGQIAPGLADICGYVFMQNSPSCGVFGIKRYGTNGFPLDSQGRGAFAGRLMELMPLLPVEEAGRLKDAGLRDNFITRVFAYHDFKTTVGPAPTAKKLIDFYSRYKYQVMAHHVPSYFTIGRYLSNLAGRDLQVSSREFLVLFMQALAHHAGRKGNTNAMAHLRGYLKTILKPHEKQELSQLIDSYQQGLVPLIVPLTLLRHHLGKLDNPYLKSQTFWSPHPERLGLRNHIVEST</sequence>
<dbReference type="PANTHER" id="PTHR30087">
    <property type="entry name" value="INNER MEMBRANE PROTEIN"/>
    <property type="match status" value="1"/>
</dbReference>
<dbReference type="Pfam" id="PF08349">
    <property type="entry name" value="DUF1722"/>
    <property type="match status" value="1"/>
</dbReference>
<feature type="domain" description="DUF1722" evidence="1">
    <location>
        <begin position="199"/>
        <end position="315"/>
    </location>
</feature>
<dbReference type="HOGENOM" id="CLU_076318_0_0_6"/>
<dbReference type="Proteomes" id="UP000001036">
    <property type="component" value="Chromosome"/>
</dbReference>
<dbReference type="PIRSF" id="PIRSF037004">
    <property type="entry name" value="UCP037004"/>
    <property type="match status" value="1"/>
</dbReference>
<gene>
    <name evidence="2" type="ordered locus">CJA_1943</name>
</gene>